<proteinExistence type="predicted"/>
<evidence type="ECO:0000256" key="1">
    <source>
        <dbReference type="SAM" id="MobiDB-lite"/>
    </source>
</evidence>
<name>A0ABQ8X034_PENCH</name>
<dbReference type="EMBL" id="JAPVEB010000001">
    <property type="protein sequence ID" value="KAJ5284574.1"/>
    <property type="molecule type" value="Genomic_DNA"/>
</dbReference>
<gene>
    <name evidence="2" type="ORF">N7505_002554</name>
</gene>
<evidence type="ECO:0000313" key="3">
    <source>
        <dbReference type="Proteomes" id="UP001220256"/>
    </source>
</evidence>
<keyword evidence="3" id="KW-1185">Reference proteome</keyword>
<comment type="caution">
    <text evidence="2">The sequence shown here is derived from an EMBL/GenBank/DDBJ whole genome shotgun (WGS) entry which is preliminary data.</text>
</comment>
<evidence type="ECO:0000313" key="2">
    <source>
        <dbReference type="EMBL" id="KAJ5284574.1"/>
    </source>
</evidence>
<accession>A0ABQ8X034</accession>
<feature type="region of interest" description="Disordered" evidence="1">
    <location>
        <begin position="23"/>
        <end position="47"/>
    </location>
</feature>
<feature type="compositionally biased region" description="Polar residues" evidence="1">
    <location>
        <begin position="24"/>
        <end position="37"/>
    </location>
</feature>
<protein>
    <submittedName>
        <fullName evidence="2">Uncharacterized protein</fullName>
    </submittedName>
</protein>
<organism evidence="2 3">
    <name type="scientific">Penicillium chrysogenum</name>
    <name type="common">Penicillium notatum</name>
    <dbReference type="NCBI Taxonomy" id="5076"/>
    <lineage>
        <taxon>Eukaryota</taxon>
        <taxon>Fungi</taxon>
        <taxon>Dikarya</taxon>
        <taxon>Ascomycota</taxon>
        <taxon>Pezizomycotina</taxon>
        <taxon>Eurotiomycetes</taxon>
        <taxon>Eurotiomycetidae</taxon>
        <taxon>Eurotiales</taxon>
        <taxon>Aspergillaceae</taxon>
        <taxon>Penicillium</taxon>
        <taxon>Penicillium chrysogenum species complex</taxon>
    </lineage>
</organism>
<sequence length="64" mass="7306">MAWVVERMVFTITPRHAIRDRSGVSDTKSVSRTSQYSRIPDSDYPNETTYQIRRTGLQFALGGV</sequence>
<reference evidence="2 3" key="1">
    <citation type="journal article" date="2023" name="IMA Fungus">
        <title>Comparative genomic study of the Penicillium genus elucidates a diverse pangenome and 15 lateral gene transfer events.</title>
        <authorList>
            <person name="Petersen C."/>
            <person name="Sorensen T."/>
            <person name="Nielsen M.R."/>
            <person name="Sondergaard T.E."/>
            <person name="Sorensen J.L."/>
            <person name="Fitzpatrick D.A."/>
            <person name="Frisvad J.C."/>
            <person name="Nielsen K.L."/>
        </authorList>
    </citation>
    <scope>NUCLEOTIDE SEQUENCE [LARGE SCALE GENOMIC DNA]</scope>
    <source>
        <strain evidence="2 3">IBT 3361</strain>
    </source>
</reference>
<dbReference type="Proteomes" id="UP001220256">
    <property type="component" value="Unassembled WGS sequence"/>
</dbReference>